<name>A0A6J4GTZ6_9FLAO</name>
<dbReference type="GO" id="GO:0005886">
    <property type="term" value="C:plasma membrane"/>
    <property type="evidence" value="ECO:0007669"/>
    <property type="project" value="TreeGrafter"/>
</dbReference>
<organism evidence="7 8">
    <name type="scientific">Flavobacterium bizetiae</name>
    <dbReference type="NCBI Taxonomy" id="2704140"/>
    <lineage>
        <taxon>Bacteria</taxon>
        <taxon>Pseudomonadati</taxon>
        <taxon>Bacteroidota</taxon>
        <taxon>Flavobacteriia</taxon>
        <taxon>Flavobacteriales</taxon>
        <taxon>Flavobacteriaceae</taxon>
        <taxon>Flavobacterium</taxon>
    </lineage>
</organism>
<dbReference type="AlphaFoldDB" id="A0A6J4GTZ6"/>
<keyword evidence="5 6" id="KW-0472">Membrane</keyword>
<dbReference type="GO" id="GO:0071422">
    <property type="term" value="P:succinate transmembrane transport"/>
    <property type="evidence" value="ECO:0007669"/>
    <property type="project" value="TreeGrafter"/>
</dbReference>
<evidence type="ECO:0000313" key="7">
    <source>
        <dbReference type="EMBL" id="CAA9201790.1"/>
    </source>
</evidence>
<keyword evidence="8" id="KW-1185">Reference proteome</keyword>
<dbReference type="EMBL" id="CADCSU010000135">
    <property type="protein sequence ID" value="CAA9201790.1"/>
    <property type="molecule type" value="Genomic_DNA"/>
</dbReference>
<dbReference type="InterPro" id="IPR000791">
    <property type="entry name" value="Gpr1/Fun34/SatP-like"/>
</dbReference>
<evidence type="ECO:0000256" key="4">
    <source>
        <dbReference type="ARBA" id="ARBA00022989"/>
    </source>
</evidence>
<keyword evidence="4 6" id="KW-1133">Transmembrane helix</keyword>
<dbReference type="GO" id="GO:0015360">
    <property type="term" value="F:acetate:proton symporter activity"/>
    <property type="evidence" value="ECO:0007669"/>
    <property type="project" value="TreeGrafter"/>
</dbReference>
<reference evidence="7 8" key="1">
    <citation type="submission" date="2020-02" db="EMBL/GenBank/DDBJ databases">
        <authorList>
            <person name="Criscuolo A."/>
        </authorList>
    </citation>
    <scope>NUCLEOTIDE SEQUENCE [LARGE SCALE GENOMIC DNA]</scope>
    <source>
        <strain evidence="7">CIP105534</strain>
    </source>
</reference>
<accession>A0A6J4GTZ6</accession>
<dbReference type="InterPro" id="IPR047623">
    <property type="entry name" value="SatP"/>
</dbReference>
<feature type="transmembrane region" description="Helical" evidence="6">
    <location>
        <begin position="31"/>
        <end position="57"/>
    </location>
</feature>
<evidence type="ECO:0000256" key="1">
    <source>
        <dbReference type="ARBA" id="ARBA00004141"/>
    </source>
</evidence>
<evidence type="ECO:0000313" key="8">
    <source>
        <dbReference type="Proteomes" id="UP000479938"/>
    </source>
</evidence>
<evidence type="ECO:0000256" key="5">
    <source>
        <dbReference type="ARBA" id="ARBA00023136"/>
    </source>
</evidence>
<dbReference type="Pfam" id="PF01184">
    <property type="entry name" value="Gpr1_Fun34_YaaH"/>
    <property type="match status" value="1"/>
</dbReference>
<feature type="transmembrane region" description="Helical" evidence="6">
    <location>
        <begin position="7"/>
        <end position="25"/>
    </location>
</feature>
<dbReference type="PANTHER" id="PTHR30178">
    <property type="entry name" value="INNER MEMBRANE PROTEIN YAAH"/>
    <property type="match status" value="1"/>
</dbReference>
<evidence type="ECO:0000256" key="3">
    <source>
        <dbReference type="ARBA" id="ARBA00022692"/>
    </source>
</evidence>
<evidence type="ECO:0000256" key="6">
    <source>
        <dbReference type="SAM" id="Phobius"/>
    </source>
</evidence>
<gene>
    <name evidence="7" type="primary">satP_2</name>
    <name evidence="7" type="ORF">FLA105534_03772</name>
</gene>
<dbReference type="Proteomes" id="UP000479938">
    <property type="component" value="Unassembled WGS sequence"/>
</dbReference>
<proteinExistence type="inferred from homology"/>
<protein>
    <submittedName>
        <fullName evidence="7">Succinate-acetate/proton symporter SatP</fullName>
    </submittedName>
</protein>
<dbReference type="NCBIfam" id="NF038013">
    <property type="entry name" value="AceTr_1"/>
    <property type="match status" value="1"/>
</dbReference>
<sequence length="74" mass="7966">MKKQLANSAPLGLLGFGMTTILLNIHNMGFFPVSAVIISMGIFYEGIAQIIAGIIAFKRSNIFAATAFTSYGFF</sequence>
<comment type="subcellular location">
    <subcellularLocation>
        <location evidence="1">Membrane</location>
        <topology evidence="1">Multi-pass membrane protein</topology>
    </subcellularLocation>
</comment>
<comment type="similarity">
    <text evidence="2">Belongs to the acetate uptake transporter (AceTr) (TC 2.A.96) family.</text>
</comment>
<dbReference type="PANTHER" id="PTHR30178:SF3">
    <property type="entry name" value="SUCCINATE-ACETATE_PROTON SYMPORTER SATP"/>
    <property type="match status" value="1"/>
</dbReference>
<keyword evidence="3 6" id="KW-0812">Transmembrane</keyword>
<evidence type="ECO:0000256" key="2">
    <source>
        <dbReference type="ARBA" id="ARBA00005587"/>
    </source>
</evidence>